<dbReference type="InterPro" id="IPR041698">
    <property type="entry name" value="Methyltransf_25"/>
</dbReference>
<organism evidence="3">
    <name type="scientific">freshwater metagenome</name>
    <dbReference type="NCBI Taxonomy" id="449393"/>
    <lineage>
        <taxon>unclassified sequences</taxon>
        <taxon>metagenomes</taxon>
        <taxon>ecological metagenomes</taxon>
    </lineage>
</organism>
<dbReference type="Pfam" id="PF18096">
    <property type="entry name" value="Thump_like"/>
    <property type="match status" value="1"/>
</dbReference>
<dbReference type="InterPro" id="IPR041497">
    <property type="entry name" value="Thump-like"/>
</dbReference>
<dbReference type="Gene3D" id="3.40.50.150">
    <property type="entry name" value="Vaccinia Virus protein VP39"/>
    <property type="match status" value="1"/>
</dbReference>
<dbReference type="InterPro" id="IPR029063">
    <property type="entry name" value="SAM-dependent_MTases_sf"/>
</dbReference>
<evidence type="ECO:0000313" key="3">
    <source>
        <dbReference type="EMBL" id="CAB4344297.1"/>
    </source>
</evidence>
<dbReference type="EMBL" id="CAESAJ010000190">
    <property type="protein sequence ID" value="CAB4344297.1"/>
    <property type="molecule type" value="Genomic_DNA"/>
</dbReference>
<feature type="domain" description="Methyltransferase" evidence="1">
    <location>
        <begin position="106"/>
        <end position="172"/>
    </location>
</feature>
<dbReference type="Pfam" id="PF13649">
    <property type="entry name" value="Methyltransf_25"/>
    <property type="match status" value="1"/>
</dbReference>
<dbReference type="SUPFAM" id="SSF53335">
    <property type="entry name" value="S-adenosyl-L-methionine-dependent methyltransferases"/>
    <property type="match status" value="1"/>
</dbReference>
<sequence>MSTADENEVLAWLTSNESHPVINAARNIGTDVAAIANFRSQYPQLPVTLISEAITQASLRDRAERRWHESTDFLLTSDGLEQATNPRVTNIHAETITQAFGPQAHIIDLTCGLGFDSAAFLRAGHRVTAIESDATIAQLARHNLATISAGFEVIHADATDVEIPADVDVIYVDPARRQVDAPRDIRGNTRRVLSANDWSPPWSFITSIAERTPVLAKVAPGITDDSLGDWDATFISLDGALVEAMVKSASWPNNNYATARRHAMIIDGHSVVVHDGELTTSARVLGRYLVVPNPALVRARNLNIVADAIHGGLVHPEISWLTSDDEQAVNSLTKALPGHATCFEVLQQSTLHVKNLKADIAKIPHSALTIMTRGVKVDVDSFRKKVIGATSASAPELVLATYRSDGTTPALLCRRLS</sequence>
<accession>A0A6J5ZTW5</accession>
<gene>
    <name evidence="3" type="ORF">UFOPK3770_01277</name>
</gene>
<evidence type="ECO:0000259" key="1">
    <source>
        <dbReference type="Pfam" id="PF13649"/>
    </source>
</evidence>
<name>A0A6J5ZTW5_9ZZZZ</name>
<dbReference type="CDD" id="cd02440">
    <property type="entry name" value="AdoMet_MTases"/>
    <property type="match status" value="1"/>
</dbReference>
<proteinExistence type="predicted"/>
<dbReference type="AlphaFoldDB" id="A0A6J5ZTW5"/>
<protein>
    <submittedName>
        <fullName evidence="3">Unannotated protein</fullName>
    </submittedName>
</protein>
<evidence type="ECO:0000259" key="2">
    <source>
        <dbReference type="Pfam" id="PF18096"/>
    </source>
</evidence>
<reference evidence="3" key="1">
    <citation type="submission" date="2020-05" db="EMBL/GenBank/DDBJ databases">
        <authorList>
            <person name="Chiriac C."/>
            <person name="Salcher M."/>
            <person name="Ghai R."/>
            <person name="Kavagutti S V."/>
        </authorList>
    </citation>
    <scope>NUCLEOTIDE SEQUENCE</scope>
</reference>
<feature type="domain" description="THUMP-like" evidence="2">
    <location>
        <begin position="340"/>
        <end position="415"/>
    </location>
</feature>